<gene>
    <name evidence="2" type="ORF">NEMBOFW57_000141</name>
</gene>
<name>A0AAD4EZ33_9PEZI</name>
<reference evidence="2" key="1">
    <citation type="submission" date="2023-02" db="EMBL/GenBank/DDBJ databases">
        <authorList>
            <person name="Palmer J.M."/>
        </authorList>
    </citation>
    <scope>NUCLEOTIDE SEQUENCE</scope>
    <source>
        <strain evidence="2">FW57</strain>
    </source>
</reference>
<evidence type="ECO:0000313" key="3">
    <source>
        <dbReference type="Proteomes" id="UP001197093"/>
    </source>
</evidence>
<dbReference type="Pfam" id="PF13489">
    <property type="entry name" value="Methyltransf_23"/>
    <property type="match status" value="1"/>
</dbReference>
<dbReference type="Proteomes" id="UP001197093">
    <property type="component" value="Unassembled WGS sequence"/>
</dbReference>
<proteinExistence type="predicted"/>
<dbReference type="InterPro" id="IPR029063">
    <property type="entry name" value="SAM-dependent_MTases_sf"/>
</dbReference>
<feature type="region of interest" description="Disordered" evidence="1">
    <location>
        <begin position="1"/>
        <end position="61"/>
    </location>
</feature>
<keyword evidence="3" id="KW-1185">Reference proteome</keyword>
<feature type="compositionally biased region" description="Polar residues" evidence="1">
    <location>
        <begin position="1"/>
        <end position="15"/>
    </location>
</feature>
<dbReference type="SUPFAM" id="SSF53335">
    <property type="entry name" value="S-adenosyl-L-methionine-dependent methyltransferases"/>
    <property type="match status" value="1"/>
</dbReference>
<feature type="compositionally biased region" description="Polar residues" evidence="1">
    <location>
        <begin position="51"/>
        <end position="61"/>
    </location>
</feature>
<organism evidence="2 3">
    <name type="scientific">Staphylotrichum longicolle</name>
    <dbReference type="NCBI Taxonomy" id="669026"/>
    <lineage>
        <taxon>Eukaryota</taxon>
        <taxon>Fungi</taxon>
        <taxon>Dikarya</taxon>
        <taxon>Ascomycota</taxon>
        <taxon>Pezizomycotina</taxon>
        <taxon>Sordariomycetes</taxon>
        <taxon>Sordariomycetidae</taxon>
        <taxon>Sordariales</taxon>
        <taxon>Chaetomiaceae</taxon>
        <taxon>Staphylotrichum</taxon>
    </lineage>
</organism>
<dbReference type="Gene3D" id="3.40.50.150">
    <property type="entry name" value="Vaccinia Virus protein VP39"/>
    <property type="match status" value="1"/>
</dbReference>
<accession>A0AAD4EZ33</accession>
<comment type="caution">
    <text evidence="2">The sequence shown here is derived from an EMBL/GenBank/DDBJ whole genome shotgun (WGS) entry which is preliminary data.</text>
</comment>
<evidence type="ECO:0000256" key="1">
    <source>
        <dbReference type="SAM" id="MobiDB-lite"/>
    </source>
</evidence>
<sequence length="143" mass="15760">MSFKNRPSTPETMSSTDDEYEEKNQSASYSLDPHPSPFTNPSTFADRHPHTTVTGTDVSPIQPTWVPTNLTFHMEDATQPAWSYPSSRFGFVHMRYLAGSVASWTALLREAHRCCAPGGWAESLEVSCVFRSEDGSGGVGEEV</sequence>
<dbReference type="EMBL" id="JAHCVI010000001">
    <property type="protein sequence ID" value="KAG7290144.1"/>
    <property type="molecule type" value="Genomic_DNA"/>
</dbReference>
<dbReference type="AlphaFoldDB" id="A0AAD4EZ33"/>
<evidence type="ECO:0000313" key="2">
    <source>
        <dbReference type="EMBL" id="KAG7290144.1"/>
    </source>
</evidence>
<protein>
    <submittedName>
        <fullName evidence="2">Uncharacterized protein</fullName>
    </submittedName>
</protein>